<gene>
    <name evidence="5" type="ORF">H9867_10335</name>
</gene>
<organism evidence="5 6">
    <name type="scientific">Candidatus Corynebacterium gallistercoris</name>
    <dbReference type="NCBI Taxonomy" id="2838530"/>
    <lineage>
        <taxon>Bacteria</taxon>
        <taxon>Bacillati</taxon>
        <taxon>Actinomycetota</taxon>
        <taxon>Actinomycetes</taxon>
        <taxon>Mycobacteriales</taxon>
        <taxon>Corynebacteriaceae</taxon>
        <taxon>Corynebacterium</taxon>
    </lineage>
</organism>
<reference evidence="5" key="1">
    <citation type="journal article" date="2021" name="PeerJ">
        <title>Extensive microbial diversity within the chicken gut microbiome revealed by metagenomics and culture.</title>
        <authorList>
            <person name="Gilroy R."/>
            <person name="Ravi A."/>
            <person name="Getino M."/>
            <person name="Pursley I."/>
            <person name="Horton D.L."/>
            <person name="Alikhan N.F."/>
            <person name="Baker D."/>
            <person name="Gharbi K."/>
            <person name="Hall N."/>
            <person name="Watson M."/>
            <person name="Adriaenssens E.M."/>
            <person name="Foster-Nyarko E."/>
            <person name="Jarju S."/>
            <person name="Secka A."/>
            <person name="Antonio M."/>
            <person name="Oren A."/>
            <person name="Chaudhuri R.R."/>
            <person name="La Ragione R."/>
            <person name="Hildebrand F."/>
            <person name="Pallen M.J."/>
        </authorList>
    </citation>
    <scope>NUCLEOTIDE SEQUENCE</scope>
    <source>
        <strain evidence="5">4376</strain>
    </source>
</reference>
<protein>
    <submittedName>
        <fullName evidence="5">SDR family oxidoreductase</fullName>
    </submittedName>
</protein>
<dbReference type="Proteomes" id="UP000824189">
    <property type="component" value="Unassembled WGS sequence"/>
</dbReference>
<dbReference type="PRINTS" id="PR00081">
    <property type="entry name" value="GDHRDH"/>
</dbReference>
<sequence length="263" mass="27908">MKALDFTQETVLITGASAGLGVEFARQLAARGANLVLVARRLDRLNALAADLRADYGVTVTVISKDLAKSGVAGEIMWELSQLGITVTSLINNAGFANYKPFTDIATDQLRNEIAVNVAALVELTHMFLPKFEDRGTGFIVNIASIAGFQPSPGMVVYGASKAFVLSFTEGLWAERKGAGVRILAICPGPTETEFFHVAGSDKADGGLKRMSSEEVVAIGLKTLEAKRPGPSVVTGAQNKILTGITQRMPRRAVAAVLGKMMK</sequence>
<dbReference type="PRINTS" id="PR00080">
    <property type="entry name" value="SDRFAMILY"/>
</dbReference>
<evidence type="ECO:0000259" key="4">
    <source>
        <dbReference type="SMART" id="SM00822"/>
    </source>
</evidence>
<evidence type="ECO:0000256" key="3">
    <source>
        <dbReference type="RuleBase" id="RU000363"/>
    </source>
</evidence>
<comment type="similarity">
    <text evidence="1 3">Belongs to the short-chain dehydrogenases/reductases (SDR) family.</text>
</comment>
<reference evidence="5" key="2">
    <citation type="submission" date="2021-04" db="EMBL/GenBank/DDBJ databases">
        <authorList>
            <person name="Gilroy R."/>
        </authorList>
    </citation>
    <scope>NUCLEOTIDE SEQUENCE</scope>
    <source>
        <strain evidence="5">4376</strain>
    </source>
</reference>
<evidence type="ECO:0000313" key="5">
    <source>
        <dbReference type="EMBL" id="HIW96854.1"/>
    </source>
</evidence>
<evidence type="ECO:0000313" key="6">
    <source>
        <dbReference type="Proteomes" id="UP000824189"/>
    </source>
</evidence>
<dbReference type="Gene3D" id="3.40.50.720">
    <property type="entry name" value="NAD(P)-binding Rossmann-like Domain"/>
    <property type="match status" value="1"/>
</dbReference>
<dbReference type="SUPFAM" id="SSF51735">
    <property type="entry name" value="NAD(P)-binding Rossmann-fold domains"/>
    <property type="match status" value="1"/>
</dbReference>
<dbReference type="EMBL" id="DXFZ01000121">
    <property type="protein sequence ID" value="HIW96854.1"/>
    <property type="molecule type" value="Genomic_DNA"/>
</dbReference>
<feature type="domain" description="Ketoreductase" evidence="4">
    <location>
        <begin position="9"/>
        <end position="193"/>
    </location>
</feature>
<dbReference type="InterPro" id="IPR002347">
    <property type="entry name" value="SDR_fam"/>
</dbReference>
<dbReference type="AlphaFoldDB" id="A0A9D1UQU8"/>
<dbReference type="InterPro" id="IPR057326">
    <property type="entry name" value="KR_dom"/>
</dbReference>
<evidence type="ECO:0000256" key="1">
    <source>
        <dbReference type="ARBA" id="ARBA00006484"/>
    </source>
</evidence>
<name>A0A9D1UQU8_9CORY</name>
<keyword evidence="2" id="KW-0560">Oxidoreductase</keyword>
<dbReference type="PIRSF" id="PIRSF000126">
    <property type="entry name" value="11-beta-HSD1"/>
    <property type="match status" value="1"/>
</dbReference>
<dbReference type="InterPro" id="IPR036291">
    <property type="entry name" value="NAD(P)-bd_dom_sf"/>
</dbReference>
<dbReference type="Pfam" id="PF00106">
    <property type="entry name" value="adh_short"/>
    <property type="match status" value="1"/>
</dbReference>
<comment type="caution">
    <text evidence="5">The sequence shown here is derived from an EMBL/GenBank/DDBJ whole genome shotgun (WGS) entry which is preliminary data.</text>
</comment>
<dbReference type="PANTHER" id="PTHR42901">
    <property type="entry name" value="ALCOHOL DEHYDROGENASE"/>
    <property type="match status" value="1"/>
</dbReference>
<dbReference type="PANTHER" id="PTHR42901:SF1">
    <property type="entry name" value="ALCOHOL DEHYDROGENASE"/>
    <property type="match status" value="1"/>
</dbReference>
<dbReference type="SMART" id="SM00822">
    <property type="entry name" value="PKS_KR"/>
    <property type="match status" value="1"/>
</dbReference>
<evidence type="ECO:0000256" key="2">
    <source>
        <dbReference type="ARBA" id="ARBA00023002"/>
    </source>
</evidence>
<dbReference type="GO" id="GO:0016491">
    <property type="term" value="F:oxidoreductase activity"/>
    <property type="evidence" value="ECO:0007669"/>
    <property type="project" value="UniProtKB-KW"/>
</dbReference>
<accession>A0A9D1UQU8</accession>
<proteinExistence type="inferred from homology"/>